<organism evidence="1 2">
    <name type="scientific">Scyliorhinus torazame</name>
    <name type="common">Cloudy catshark</name>
    <name type="synonym">Catulus torazame</name>
    <dbReference type="NCBI Taxonomy" id="75743"/>
    <lineage>
        <taxon>Eukaryota</taxon>
        <taxon>Metazoa</taxon>
        <taxon>Chordata</taxon>
        <taxon>Craniata</taxon>
        <taxon>Vertebrata</taxon>
        <taxon>Chondrichthyes</taxon>
        <taxon>Elasmobranchii</taxon>
        <taxon>Galeomorphii</taxon>
        <taxon>Galeoidea</taxon>
        <taxon>Carcharhiniformes</taxon>
        <taxon>Scyliorhinidae</taxon>
        <taxon>Scyliorhinus</taxon>
    </lineage>
</organism>
<reference evidence="1 2" key="1">
    <citation type="journal article" date="2018" name="Nat. Ecol. Evol.">
        <title>Shark genomes provide insights into elasmobranch evolution and the origin of vertebrates.</title>
        <authorList>
            <person name="Hara Y"/>
            <person name="Yamaguchi K"/>
            <person name="Onimaru K"/>
            <person name="Kadota M"/>
            <person name="Koyanagi M"/>
            <person name="Keeley SD"/>
            <person name="Tatsumi K"/>
            <person name="Tanaka K"/>
            <person name="Motone F"/>
            <person name="Kageyama Y"/>
            <person name="Nozu R"/>
            <person name="Adachi N"/>
            <person name="Nishimura O"/>
            <person name="Nakagawa R"/>
            <person name="Tanegashima C"/>
            <person name="Kiyatake I"/>
            <person name="Matsumoto R"/>
            <person name="Murakumo K"/>
            <person name="Nishida K"/>
            <person name="Terakita A"/>
            <person name="Kuratani S"/>
            <person name="Sato K"/>
            <person name="Hyodo S Kuraku.S."/>
        </authorList>
    </citation>
    <scope>NUCLEOTIDE SEQUENCE [LARGE SCALE GENOMIC DNA]</scope>
</reference>
<dbReference type="EMBL" id="BFAA01009236">
    <property type="protein sequence ID" value="GCB78816.1"/>
    <property type="molecule type" value="Genomic_DNA"/>
</dbReference>
<proteinExistence type="predicted"/>
<keyword evidence="2" id="KW-1185">Reference proteome</keyword>
<comment type="caution">
    <text evidence="1">The sequence shown here is derived from an EMBL/GenBank/DDBJ whole genome shotgun (WGS) entry which is preliminary data.</text>
</comment>
<dbReference type="Proteomes" id="UP000288216">
    <property type="component" value="Unassembled WGS sequence"/>
</dbReference>
<name>A0A401Q0C4_SCYTO</name>
<evidence type="ECO:0000313" key="1">
    <source>
        <dbReference type="EMBL" id="GCB78816.1"/>
    </source>
</evidence>
<accession>A0A401Q0C4</accession>
<protein>
    <submittedName>
        <fullName evidence="1">Uncharacterized protein</fullName>
    </submittedName>
</protein>
<sequence length="73" mass="8480">MFDGMTQEASWFNESIIQCIRPQFVAERRIIPVNIVYRKNPRIVIDNPNNVTVYSCDIQKPGCVFCTPERICT</sequence>
<dbReference type="AlphaFoldDB" id="A0A401Q0C4"/>
<gene>
    <name evidence="1" type="ORF">scyTo_0015887</name>
</gene>
<evidence type="ECO:0000313" key="2">
    <source>
        <dbReference type="Proteomes" id="UP000288216"/>
    </source>
</evidence>
<feature type="non-terminal residue" evidence="1">
    <location>
        <position position="73"/>
    </location>
</feature>